<proteinExistence type="predicted"/>
<dbReference type="AlphaFoldDB" id="A0AAE0GJ96"/>
<dbReference type="PROSITE" id="PS50966">
    <property type="entry name" value="ZF_SWIM"/>
    <property type="match status" value="1"/>
</dbReference>
<evidence type="ECO:0000256" key="2">
    <source>
        <dbReference type="SAM" id="MobiDB-lite"/>
    </source>
</evidence>
<gene>
    <name evidence="4" type="ORF">CYMTET_13020</name>
</gene>
<feature type="compositionally biased region" description="Polar residues" evidence="2">
    <location>
        <begin position="53"/>
        <end position="62"/>
    </location>
</feature>
<dbReference type="EMBL" id="LGRX02005140">
    <property type="protein sequence ID" value="KAK3279084.1"/>
    <property type="molecule type" value="Genomic_DNA"/>
</dbReference>
<protein>
    <recommendedName>
        <fullName evidence="3">SWIM-type domain-containing protein</fullName>
    </recommendedName>
</protein>
<dbReference type="Proteomes" id="UP001190700">
    <property type="component" value="Unassembled WGS sequence"/>
</dbReference>
<keyword evidence="1" id="KW-0862">Zinc</keyword>
<evidence type="ECO:0000313" key="5">
    <source>
        <dbReference type="Proteomes" id="UP001190700"/>
    </source>
</evidence>
<keyword evidence="1" id="KW-0479">Metal-binding</keyword>
<feature type="region of interest" description="Disordered" evidence="2">
    <location>
        <begin position="38"/>
        <end position="129"/>
    </location>
</feature>
<keyword evidence="1" id="KW-0863">Zinc-finger</keyword>
<dbReference type="InterPro" id="IPR007527">
    <property type="entry name" value="Znf_SWIM"/>
</dbReference>
<comment type="caution">
    <text evidence="4">The sequence shown here is derived from an EMBL/GenBank/DDBJ whole genome shotgun (WGS) entry which is preliminary data.</text>
</comment>
<evidence type="ECO:0000259" key="3">
    <source>
        <dbReference type="PROSITE" id="PS50966"/>
    </source>
</evidence>
<dbReference type="GO" id="GO:0008270">
    <property type="term" value="F:zinc ion binding"/>
    <property type="evidence" value="ECO:0007669"/>
    <property type="project" value="UniProtKB-KW"/>
</dbReference>
<accession>A0AAE0GJ96</accession>
<sequence length="758" mass="85439">MNTENERPMHERVLRAVQLYCGTAKSVQAFDISEEWSHENMQTGDDSRVRQPFQPSSEQNVSPARRPVLSAASNLSADSPPPSPMLASQPVHSPSKSPVPKKAKSTGMETVLPAPPAPASTNQAPSHRSPWIRLAGRVPLSSFQEHRKQGEESGIRLRRITQSKYSRTYGCNTHATADGLACPYAEKYALDPHTGLWDVFQNGYPHANTLSSVPEIGIPARFRTTLDDIAALHRGKPALVLDAVVKKFWDGTDDMKAELPTLKQVQNYVTRLKAADSQAIDTVAQLTEYVSRHSMPDNFDSFSQWASHQERHASFIVSYERSDQFGPAIAMTNLVLGENIRREYASHAPHNVFTVKADASFGKTQSDYVLIDMGTDGVTFEKPHLWKTMDDTRNCPRQSFYLYMYVIAKSESTFSYEVGLRALMKYAKIAFAIDLPISIVCGDNMRSLTAAANNIDNPGSLECLVSLKDVEHVRRKYIEKVHEHVPEDLRDQIIDDRLIFEGALTLEMRKVIADVAKREWDLLGLTAFILSVRNFTHGEHIMFFRGASTIPGIKPDMQSDERGHREDRRLVPINATHYQTLTQSVPALLNSRAFKNKETFSHGLTGNYPIPFLNMACELVCPDADNSNFYLYPTRIHGIDFIYMNKTPSGKPLTDLRVTKFRQLVRGENPRNFFRSLDIIRKYSDDIVELTFNVDDPSCPLDGDACSCKWFWHCKCCPHILAGYHLREGLDIFTLNEDAFPANRPRTMRQKIAAEAAK</sequence>
<evidence type="ECO:0000256" key="1">
    <source>
        <dbReference type="PROSITE-ProRule" id="PRU00325"/>
    </source>
</evidence>
<organism evidence="4 5">
    <name type="scientific">Cymbomonas tetramitiformis</name>
    <dbReference type="NCBI Taxonomy" id="36881"/>
    <lineage>
        <taxon>Eukaryota</taxon>
        <taxon>Viridiplantae</taxon>
        <taxon>Chlorophyta</taxon>
        <taxon>Pyramimonadophyceae</taxon>
        <taxon>Pyramimonadales</taxon>
        <taxon>Pyramimonadaceae</taxon>
        <taxon>Cymbomonas</taxon>
    </lineage>
</organism>
<name>A0AAE0GJ96_9CHLO</name>
<evidence type="ECO:0000313" key="4">
    <source>
        <dbReference type="EMBL" id="KAK3279084.1"/>
    </source>
</evidence>
<keyword evidence="5" id="KW-1185">Reference proteome</keyword>
<reference evidence="4 5" key="1">
    <citation type="journal article" date="2015" name="Genome Biol. Evol.">
        <title>Comparative Genomics of a Bacterivorous Green Alga Reveals Evolutionary Causalities and Consequences of Phago-Mixotrophic Mode of Nutrition.</title>
        <authorList>
            <person name="Burns J.A."/>
            <person name="Paasch A."/>
            <person name="Narechania A."/>
            <person name="Kim E."/>
        </authorList>
    </citation>
    <scope>NUCLEOTIDE SEQUENCE [LARGE SCALE GENOMIC DNA]</scope>
    <source>
        <strain evidence="4 5">PLY_AMNH</strain>
    </source>
</reference>
<feature type="domain" description="SWIM-type" evidence="3">
    <location>
        <begin position="688"/>
        <end position="728"/>
    </location>
</feature>